<dbReference type="GO" id="GO:0005634">
    <property type="term" value="C:nucleus"/>
    <property type="evidence" value="ECO:0007669"/>
    <property type="project" value="TreeGrafter"/>
</dbReference>
<dbReference type="PANTHER" id="PTHR44167">
    <property type="entry name" value="OVARIAN-SPECIFIC SERINE/THREONINE-PROTEIN KINASE LOK-RELATED"/>
    <property type="match status" value="1"/>
</dbReference>
<feature type="domain" description="Protein kinase" evidence="2">
    <location>
        <begin position="525"/>
        <end position="874"/>
    </location>
</feature>
<dbReference type="PROSITE" id="PS00108">
    <property type="entry name" value="PROTEIN_KINASE_ST"/>
    <property type="match status" value="1"/>
</dbReference>
<reference evidence="3 4" key="1">
    <citation type="journal article" date="2020" name="ISME J.">
        <title>Uncovering the hidden diversity of litter-decomposition mechanisms in mushroom-forming fungi.</title>
        <authorList>
            <person name="Floudas D."/>
            <person name="Bentzer J."/>
            <person name="Ahren D."/>
            <person name="Johansson T."/>
            <person name="Persson P."/>
            <person name="Tunlid A."/>
        </authorList>
    </citation>
    <scope>NUCLEOTIDE SEQUENCE [LARGE SCALE GENOMIC DNA]</scope>
    <source>
        <strain evidence="3 4">CBS 406.79</strain>
    </source>
</reference>
<dbReference type="InterPro" id="IPR000719">
    <property type="entry name" value="Prot_kinase_dom"/>
</dbReference>
<dbReference type="PROSITE" id="PS50011">
    <property type="entry name" value="PROTEIN_KINASE_DOM"/>
    <property type="match status" value="1"/>
</dbReference>
<dbReference type="Pfam" id="PF00069">
    <property type="entry name" value="Pkinase"/>
    <property type="match status" value="1"/>
</dbReference>
<feature type="region of interest" description="Disordered" evidence="1">
    <location>
        <begin position="516"/>
        <end position="573"/>
    </location>
</feature>
<dbReference type="SUPFAM" id="SSF56112">
    <property type="entry name" value="Protein kinase-like (PK-like)"/>
    <property type="match status" value="1"/>
</dbReference>
<name>A0A8H5GJH6_9AGAR</name>
<feature type="compositionally biased region" description="Acidic residues" evidence="1">
    <location>
        <begin position="549"/>
        <end position="573"/>
    </location>
</feature>
<dbReference type="SMART" id="SM00220">
    <property type="entry name" value="S_TKc"/>
    <property type="match status" value="1"/>
</dbReference>
<gene>
    <name evidence="3" type="ORF">D9757_012701</name>
</gene>
<dbReference type="InterPro" id="IPR008271">
    <property type="entry name" value="Ser/Thr_kinase_AS"/>
</dbReference>
<keyword evidence="4" id="KW-1185">Reference proteome</keyword>
<dbReference type="Proteomes" id="UP000518752">
    <property type="component" value="Unassembled WGS sequence"/>
</dbReference>
<dbReference type="AlphaFoldDB" id="A0A8H5GJH6"/>
<dbReference type="GO" id="GO:0005524">
    <property type="term" value="F:ATP binding"/>
    <property type="evidence" value="ECO:0007669"/>
    <property type="project" value="InterPro"/>
</dbReference>
<dbReference type="PANTHER" id="PTHR44167:SF24">
    <property type="entry name" value="SERINE_THREONINE-PROTEIN KINASE CHK2"/>
    <property type="match status" value="1"/>
</dbReference>
<evidence type="ECO:0000259" key="2">
    <source>
        <dbReference type="PROSITE" id="PS50011"/>
    </source>
</evidence>
<dbReference type="GO" id="GO:0005737">
    <property type="term" value="C:cytoplasm"/>
    <property type="evidence" value="ECO:0007669"/>
    <property type="project" value="TreeGrafter"/>
</dbReference>
<dbReference type="GO" id="GO:0044773">
    <property type="term" value="P:mitotic DNA damage checkpoint signaling"/>
    <property type="evidence" value="ECO:0007669"/>
    <property type="project" value="TreeGrafter"/>
</dbReference>
<sequence>MTNLFLPPAIISRTNMVPTAPEPPDVARNSYYSLVYEIRGKILDLLAIPHDRIANPLCIFAMEEYIAPKIRELDPTCRLERPLIVETGLYRITSEAFRNLYRRSQIESKAINLRGAELFKVDIEEPLSDYTLVIFRSTPVEEDRDPFFVTEPTLASQLPPLNPSSSVLYPSFIKVKSGGKFRIEDLEYNNIVYISEDSVTNDTVPPHVQEEWDALAQSRSLTPELLAQLRLMLGSFHISDAFLDELFTSISSAEIELKAESSGTNQNIIRNRLVEETRHYSHIINFDEICAPMNTFSPKLGVERTSEFFFFTVLAVHFRRFLPEFDVLDPYQTMPITKLIIEKLDETEDDFKYAPYYPKSDLGIWYHATIWPGALMELHSGAHKTMHIEESEDHIRMFLQGASLLRMMNIAKRNTHGLSDELSQQTVTLPLVYVTKDWTRASIYLLFEVGSKVYYLHRTYDLQSTLYHRLRFTRDMYNLVNHIEKSAPSQQLRISLNLMDLQLGCIRTVANRVDKAEDKKRKRNVDQAPEEGQSGIQNKRNTRDKSESEGVEEEEEFASDEEERASDEEEEFVADEEEEFIADGLHDGYKFLAKSLGLLVGEGPKGNQVVAKKVQATSAELKIYMSLQRAYRHEDFILPTLKRFDFPPQGPTTVTYLVFPRWIPLSELRHLELNASQIVALCSGLASGVDFLHSQLVAHLDLKPDNLVIQRNGGEVELRIIDFSISVLLNARNDLCSTYQGTPGFMAPEVSACEESDGSTDSTDIRYSPLKADLFSCGRVFLYLTWWVVNTPEFSRVLGWGKNLSAQDPGSRPELREMSGLLPPEPVISPYKLSPTLINAHLGVAGQTYHYSSSSSHESQATISLFGSDLEEFK</sequence>
<comment type="caution">
    <text evidence="3">The sequence shown here is derived from an EMBL/GenBank/DDBJ whole genome shotgun (WGS) entry which is preliminary data.</text>
</comment>
<dbReference type="OrthoDB" id="4062651at2759"/>
<dbReference type="Gene3D" id="1.10.510.10">
    <property type="entry name" value="Transferase(Phosphotransferase) domain 1"/>
    <property type="match status" value="1"/>
</dbReference>
<evidence type="ECO:0000256" key="1">
    <source>
        <dbReference type="SAM" id="MobiDB-lite"/>
    </source>
</evidence>
<dbReference type="EMBL" id="JAACJN010000157">
    <property type="protein sequence ID" value="KAF5366093.1"/>
    <property type="molecule type" value="Genomic_DNA"/>
</dbReference>
<evidence type="ECO:0000313" key="3">
    <source>
        <dbReference type="EMBL" id="KAF5366093.1"/>
    </source>
</evidence>
<accession>A0A8H5GJH6</accession>
<dbReference type="InterPro" id="IPR011009">
    <property type="entry name" value="Kinase-like_dom_sf"/>
</dbReference>
<organism evidence="3 4">
    <name type="scientific">Collybiopsis confluens</name>
    <dbReference type="NCBI Taxonomy" id="2823264"/>
    <lineage>
        <taxon>Eukaryota</taxon>
        <taxon>Fungi</taxon>
        <taxon>Dikarya</taxon>
        <taxon>Basidiomycota</taxon>
        <taxon>Agaricomycotina</taxon>
        <taxon>Agaricomycetes</taxon>
        <taxon>Agaricomycetidae</taxon>
        <taxon>Agaricales</taxon>
        <taxon>Marasmiineae</taxon>
        <taxon>Omphalotaceae</taxon>
        <taxon>Collybiopsis</taxon>
    </lineage>
</organism>
<proteinExistence type="predicted"/>
<evidence type="ECO:0000313" key="4">
    <source>
        <dbReference type="Proteomes" id="UP000518752"/>
    </source>
</evidence>
<dbReference type="GO" id="GO:0004674">
    <property type="term" value="F:protein serine/threonine kinase activity"/>
    <property type="evidence" value="ECO:0007669"/>
    <property type="project" value="TreeGrafter"/>
</dbReference>
<protein>
    <recommendedName>
        <fullName evidence="2">Protein kinase domain-containing protein</fullName>
    </recommendedName>
</protein>